<evidence type="ECO:0000256" key="9">
    <source>
        <dbReference type="ARBA" id="ARBA00023224"/>
    </source>
</evidence>
<keyword evidence="2" id="KW-1003">Cell membrane</keyword>
<evidence type="ECO:0000256" key="5">
    <source>
        <dbReference type="ARBA" id="ARBA00022989"/>
    </source>
</evidence>
<dbReference type="InterPro" id="IPR050516">
    <property type="entry name" value="Olfactory_GPCR"/>
</dbReference>
<evidence type="ECO:0000256" key="7">
    <source>
        <dbReference type="ARBA" id="ARBA00023136"/>
    </source>
</evidence>
<evidence type="ECO:0000313" key="12">
    <source>
        <dbReference type="EMBL" id="CAB43125.1"/>
    </source>
</evidence>
<evidence type="ECO:0000256" key="10">
    <source>
        <dbReference type="SAM" id="Phobius"/>
    </source>
</evidence>
<evidence type="ECO:0000256" key="4">
    <source>
        <dbReference type="ARBA" id="ARBA00022725"/>
    </source>
</evidence>
<dbReference type="AlphaFoldDB" id="Q9W6Y4"/>
<keyword evidence="6" id="KW-0297">G-protein coupled receptor</keyword>
<keyword evidence="9" id="KW-0807">Transducer</keyword>
<feature type="transmembrane region" description="Helical" evidence="10">
    <location>
        <begin position="18"/>
        <end position="41"/>
    </location>
</feature>
<reference evidence="12" key="1">
    <citation type="journal article" date="1998" name="J. Comp. Physiol. B">
        <title>Olfactory receptors in aquatic and terrestrial vertebrates.</title>
        <authorList>
            <person name="Freitag J."/>
            <person name="Ludwig G."/>
            <person name="Andreini I."/>
            <person name="Roessler P."/>
            <person name="Breer H."/>
        </authorList>
    </citation>
    <scope>NUCLEOTIDE SEQUENCE</scope>
</reference>
<feature type="non-terminal residue" evidence="12">
    <location>
        <position position="1"/>
    </location>
</feature>
<dbReference type="Gene3D" id="1.20.1070.10">
    <property type="entry name" value="Rhodopsin 7-helix transmembrane proteins"/>
    <property type="match status" value="1"/>
</dbReference>
<dbReference type="PRINTS" id="PR00245">
    <property type="entry name" value="OLFACTORYR"/>
</dbReference>
<feature type="transmembrane region" description="Helical" evidence="10">
    <location>
        <begin position="77"/>
        <end position="105"/>
    </location>
</feature>
<feature type="non-terminal residue" evidence="12">
    <location>
        <position position="165"/>
    </location>
</feature>
<dbReference type="PROSITE" id="PS50262">
    <property type="entry name" value="G_PROTEIN_RECEP_F1_2"/>
    <property type="match status" value="1"/>
</dbReference>
<keyword evidence="4" id="KW-0552">Olfaction</keyword>
<keyword evidence="3 10" id="KW-0812">Transmembrane</keyword>
<dbReference type="InterPro" id="IPR017452">
    <property type="entry name" value="GPCR_Rhodpsn_7TM"/>
</dbReference>
<dbReference type="EMBL" id="AJ233773">
    <property type="protein sequence ID" value="CAB43125.1"/>
    <property type="molecule type" value="Genomic_DNA"/>
</dbReference>
<evidence type="ECO:0000256" key="8">
    <source>
        <dbReference type="ARBA" id="ARBA00023170"/>
    </source>
</evidence>
<dbReference type="Pfam" id="PF13853">
    <property type="entry name" value="7tm_4"/>
    <property type="match status" value="1"/>
</dbReference>
<evidence type="ECO:0000259" key="11">
    <source>
        <dbReference type="PROSITE" id="PS50262"/>
    </source>
</evidence>
<dbReference type="PANTHER" id="PTHR26452">
    <property type="entry name" value="OLFACTORY RECEPTOR"/>
    <property type="match status" value="1"/>
</dbReference>
<evidence type="ECO:0000256" key="2">
    <source>
        <dbReference type="ARBA" id="ARBA00022475"/>
    </source>
</evidence>
<dbReference type="SUPFAM" id="SSF81321">
    <property type="entry name" value="Family A G protein-coupled receptor-like"/>
    <property type="match status" value="1"/>
</dbReference>
<feature type="transmembrane region" description="Helical" evidence="10">
    <location>
        <begin position="117"/>
        <end position="140"/>
    </location>
</feature>
<feature type="domain" description="G-protein coupled receptors family 1 profile" evidence="11">
    <location>
        <begin position="1"/>
        <end position="132"/>
    </location>
</feature>
<keyword evidence="7 10" id="KW-0472">Membrane</keyword>
<evidence type="ECO:0000256" key="1">
    <source>
        <dbReference type="ARBA" id="ARBA00004651"/>
    </source>
</evidence>
<dbReference type="GO" id="GO:0004930">
    <property type="term" value="F:G protein-coupled receptor activity"/>
    <property type="evidence" value="ECO:0007669"/>
    <property type="project" value="UniProtKB-KW"/>
</dbReference>
<evidence type="ECO:0000256" key="6">
    <source>
        <dbReference type="ARBA" id="ARBA00023040"/>
    </source>
</evidence>
<keyword evidence="8 12" id="KW-0675">Receptor</keyword>
<keyword evidence="5 10" id="KW-1133">Transmembrane helix</keyword>
<sequence>VAICNPLRYKTIMSWPTCIMFIGLAYIISLMLSFVMVISVFSLPYSGKPEIRHFYCDVGQILVLSTAEEQRHFAVELITFCLGLGLFTIPFILLVISYTFIISAIIKIRTNEGRRKAFSTCSSHITVVVVEYCCLGFMYFRPKTAYGLDKEKVFVLIFSYATPMF</sequence>
<evidence type="ECO:0000256" key="3">
    <source>
        <dbReference type="ARBA" id="ARBA00022692"/>
    </source>
</evidence>
<proteinExistence type="predicted"/>
<name>Q9W6Y4_PELLE</name>
<accession>Q9W6Y4</accession>
<keyword evidence="4" id="KW-0716">Sensory transduction</keyword>
<dbReference type="GO" id="GO:0004984">
    <property type="term" value="F:olfactory receptor activity"/>
    <property type="evidence" value="ECO:0007669"/>
    <property type="project" value="InterPro"/>
</dbReference>
<protein>
    <submittedName>
        <fullName evidence="12">Olfactory receptor</fullName>
    </submittedName>
</protein>
<dbReference type="InterPro" id="IPR000725">
    <property type="entry name" value="Olfact_rcpt"/>
</dbReference>
<comment type="subcellular location">
    <subcellularLocation>
        <location evidence="1">Cell membrane</location>
        <topology evidence="1">Multi-pass membrane protein</topology>
    </subcellularLocation>
</comment>
<dbReference type="GO" id="GO:0005886">
    <property type="term" value="C:plasma membrane"/>
    <property type="evidence" value="ECO:0007669"/>
    <property type="project" value="UniProtKB-SubCell"/>
</dbReference>
<organism evidence="12">
    <name type="scientific">Pelophylax lessonae</name>
    <name type="common">Pool frog</name>
    <name type="synonym">Rana lessonae</name>
    <dbReference type="NCBI Taxonomy" id="45623"/>
    <lineage>
        <taxon>Eukaryota</taxon>
        <taxon>Metazoa</taxon>
        <taxon>Chordata</taxon>
        <taxon>Craniata</taxon>
        <taxon>Vertebrata</taxon>
        <taxon>Euteleostomi</taxon>
        <taxon>Amphibia</taxon>
        <taxon>Batrachia</taxon>
        <taxon>Anura</taxon>
        <taxon>Neobatrachia</taxon>
        <taxon>Ranoidea</taxon>
        <taxon>Ranidae</taxon>
        <taxon>Pelophylax</taxon>
    </lineage>
</organism>